<organism evidence="2 3">
    <name type="scientific">Brassica cretica</name>
    <name type="common">Mustard</name>
    <dbReference type="NCBI Taxonomy" id="69181"/>
    <lineage>
        <taxon>Eukaryota</taxon>
        <taxon>Viridiplantae</taxon>
        <taxon>Streptophyta</taxon>
        <taxon>Embryophyta</taxon>
        <taxon>Tracheophyta</taxon>
        <taxon>Spermatophyta</taxon>
        <taxon>Magnoliopsida</taxon>
        <taxon>eudicotyledons</taxon>
        <taxon>Gunneridae</taxon>
        <taxon>Pentapetalae</taxon>
        <taxon>rosids</taxon>
        <taxon>malvids</taxon>
        <taxon>Brassicales</taxon>
        <taxon>Brassicaceae</taxon>
        <taxon>Brassiceae</taxon>
        <taxon>Brassica</taxon>
    </lineage>
</organism>
<feature type="compositionally biased region" description="Basic and acidic residues" evidence="1">
    <location>
        <begin position="24"/>
        <end position="40"/>
    </location>
</feature>
<dbReference type="AlphaFoldDB" id="A0A8S9Q8G0"/>
<feature type="region of interest" description="Disordered" evidence="1">
    <location>
        <begin position="1"/>
        <end position="73"/>
    </location>
</feature>
<accession>A0A8S9Q8G0</accession>
<sequence>MTSRRENPHESERIRNRAGGVNAERIRSGDGKGLEGEKCVARTKSGSPTGSEGRDRPPKKAKTNGSDHRLGVSGETAVAKLFHWQFS</sequence>
<protein>
    <submittedName>
        <fullName evidence="2">Uncharacterized protein</fullName>
    </submittedName>
</protein>
<reference evidence="2" key="1">
    <citation type="submission" date="2019-12" db="EMBL/GenBank/DDBJ databases">
        <title>Genome sequencing and annotation of Brassica cretica.</title>
        <authorList>
            <person name="Studholme D.J."/>
            <person name="Sarris P."/>
        </authorList>
    </citation>
    <scope>NUCLEOTIDE SEQUENCE</scope>
    <source>
        <strain evidence="2">PFS-109/04</strain>
        <tissue evidence="2">Leaf</tissue>
    </source>
</reference>
<name>A0A8S9Q8G0_BRACR</name>
<evidence type="ECO:0000313" key="3">
    <source>
        <dbReference type="Proteomes" id="UP000712600"/>
    </source>
</evidence>
<evidence type="ECO:0000256" key="1">
    <source>
        <dbReference type="SAM" id="MobiDB-lite"/>
    </source>
</evidence>
<dbReference type="Proteomes" id="UP000712600">
    <property type="component" value="Unassembled WGS sequence"/>
</dbReference>
<dbReference type="EMBL" id="QGKX02001290">
    <property type="protein sequence ID" value="KAF3538347.1"/>
    <property type="molecule type" value="Genomic_DNA"/>
</dbReference>
<proteinExistence type="predicted"/>
<gene>
    <name evidence="2" type="ORF">F2Q69_00021509</name>
</gene>
<comment type="caution">
    <text evidence="2">The sequence shown here is derived from an EMBL/GenBank/DDBJ whole genome shotgun (WGS) entry which is preliminary data.</text>
</comment>
<evidence type="ECO:0000313" key="2">
    <source>
        <dbReference type="EMBL" id="KAF3538347.1"/>
    </source>
</evidence>
<feature type="compositionally biased region" description="Basic and acidic residues" evidence="1">
    <location>
        <begin position="1"/>
        <end position="15"/>
    </location>
</feature>